<keyword evidence="3" id="KW-1185">Reference proteome</keyword>
<dbReference type="Gramene" id="mRNA:HanXRQr2_Chr15g0708101">
    <property type="protein sequence ID" value="mRNA:HanXRQr2_Chr15g0708101"/>
    <property type="gene ID" value="HanXRQr2_Chr15g0708101"/>
</dbReference>
<accession>A0A9K3E4B5</accession>
<sequence>MLVHVTLSKMPPRFWRGRGKGQVMGNDHEVGPSHRRTPSITMSTSP</sequence>
<comment type="caution">
    <text evidence="2">The sequence shown here is derived from an EMBL/GenBank/DDBJ whole genome shotgun (WGS) entry which is preliminary data.</text>
</comment>
<proteinExistence type="predicted"/>
<reference evidence="2" key="1">
    <citation type="journal article" date="2017" name="Nature">
        <title>The sunflower genome provides insights into oil metabolism, flowering and Asterid evolution.</title>
        <authorList>
            <person name="Badouin H."/>
            <person name="Gouzy J."/>
            <person name="Grassa C.J."/>
            <person name="Murat F."/>
            <person name="Staton S.E."/>
            <person name="Cottret L."/>
            <person name="Lelandais-Briere C."/>
            <person name="Owens G.L."/>
            <person name="Carrere S."/>
            <person name="Mayjonade B."/>
            <person name="Legrand L."/>
            <person name="Gill N."/>
            <person name="Kane N.C."/>
            <person name="Bowers J.E."/>
            <person name="Hubner S."/>
            <person name="Bellec A."/>
            <person name="Berard A."/>
            <person name="Berges H."/>
            <person name="Blanchet N."/>
            <person name="Boniface M.C."/>
            <person name="Brunel D."/>
            <person name="Catrice O."/>
            <person name="Chaidir N."/>
            <person name="Claudel C."/>
            <person name="Donnadieu C."/>
            <person name="Faraut T."/>
            <person name="Fievet G."/>
            <person name="Helmstetter N."/>
            <person name="King M."/>
            <person name="Knapp S.J."/>
            <person name="Lai Z."/>
            <person name="Le Paslier M.C."/>
            <person name="Lippi Y."/>
            <person name="Lorenzon L."/>
            <person name="Mandel J.R."/>
            <person name="Marage G."/>
            <person name="Marchand G."/>
            <person name="Marquand E."/>
            <person name="Bret-Mestries E."/>
            <person name="Morien E."/>
            <person name="Nambeesan S."/>
            <person name="Nguyen T."/>
            <person name="Pegot-Espagnet P."/>
            <person name="Pouilly N."/>
            <person name="Raftis F."/>
            <person name="Sallet E."/>
            <person name="Schiex T."/>
            <person name="Thomas J."/>
            <person name="Vandecasteele C."/>
            <person name="Vares D."/>
            <person name="Vear F."/>
            <person name="Vautrin S."/>
            <person name="Crespi M."/>
            <person name="Mangin B."/>
            <person name="Burke J.M."/>
            <person name="Salse J."/>
            <person name="Munos S."/>
            <person name="Vincourt P."/>
            <person name="Rieseberg L.H."/>
            <person name="Langlade N.B."/>
        </authorList>
    </citation>
    <scope>NUCLEOTIDE SEQUENCE</scope>
    <source>
        <tissue evidence="2">Leaves</tissue>
    </source>
</reference>
<name>A0A9K3E4B5_HELAN</name>
<reference evidence="2" key="2">
    <citation type="submission" date="2020-06" db="EMBL/GenBank/DDBJ databases">
        <title>Helianthus annuus Genome sequencing and assembly Release 2.</title>
        <authorList>
            <person name="Gouzy J."/>
            <person name="Langlade N."/>
            <person name="Munos S."/>
        </authorList>
    </citation>
    <scope>NUCLEOTIDE SEQUENCE</scope>
    <source>
        <tissue evidence="2">Leaves</tissue>
    </source>
</reference>
<feature type="region of interest" description="Disordered" evidence="1">
    <location>
        <begin position="12"/>
        <end position="46"/>
    </location>
</feature>
<protein>
    <submittedName>
        <fullName evidence="2">Uncharacterized protein</fullName>
    </submittedName>
</protein>
<dbReference type="Proteomes" id="UP000215914">
    <property type="component" value="Unassembled WGS sequence"/>
</dbReference>
<evidence type="ECO:0000313" key="3">
    <source>
        <dbReference type="Proteomes" id="UP000215914"/>
    </source>
</evidence>
<dbReference type="EMBL" id="MNCJ02000330">
    <property type="protein sequence ID" value="KAF5765816.1"/>
    <property type="molecule type" value="Genomic_DNA"/>
</dbReference>
<gene>
    <name evidence="2" type="ORF">HanXRQr2_Chr15g0708101</name>
</gene>
<evidence type="ECO:0000313" key="2">
    <source>
        <dbReference type="EMBL" id="KAF5765816.1"/>
    </source>
</evidence>
<evidence type="ECO:0000256" key="1">
    <source>
        <dbReference type="SAM" id="MobiDB-lite"/>
    </source>
</evidence>
<dbReference type="AlphaFoldDB" id="A0A9K3E4B5"/>
<organism evidence="2 3">
    <name type="scientific">Helianthus annuus</name>
    <name type="common">Common sunflower</name>
    <dbReference type="NCBI Taxonomy" id="4232"/>
    <lineage>
        <taxon>Eukaryota</taxon>
        <taxon>Viridiplantae</taxon>
        <taxon>Streptophyta</taxon>
        <taxon>Embryophyta</taxon>
        <taxon>Tracheophyta</taxon>
        <taxon>Spermatophyta</taxon>
        <taxon>Magnoliopsida</taxon>
        <taxon>eudicotyledons</taxon>
        <taxon>Gunneridae</taxon>
        <taxon>Pentapetalae</taxon>
        <taxon>asterids</taxon>
        <taxon>campanulids</taxon>
        <taxon>Asterales</taxon>
        <taxon>Asteraceae</taxon>
        <taxon>Asteroideae</taxon>
        <taxon>Heliantheae alliance</taxon>
        <taxon>Heliantheae</taxon>
        <taxon>Helianthus</taxon>
    </lineage>
</organism>